<keyword evidence="1" id="KW-0472">Membrane</keyword>
<dbReference type="EMBL" id="JALRMR010000009">
    <property type="protein sequence ID" value="MDT1974405.1"/>
    <property type="molecule type" value="Genomic_DNA"/>
</dbReference>
<name>A0AAW8R9U0_CARDV</name>
<evidence type="ECO:0000256" key="1">
    <source>
        <dbReference type="SAM" id="Phobius"/>
    </source>
</evidence>
<organism evidence="2 3">
    <name type="scientific">Carnobacterium divergens</name>
    <name type="common">Lactobacillus divergens</name>
    <dbReference type="NCBI Taxonomy" id="2748"/>
    <lineage>
        <taxon>Bacteria</taxon>
        <taxon>Bacillati</taxon>
        <taxon>Bacillota</taxon>
        <taxon>Bacilli</taxon>
        <taxon>Lactobacillales</taxon>
        <taxon>Carnobacteriaceae</taxon>
        <taxon>Carnobacterium</taxon>
    </lineage>
</organism>
<comment type="caution">
    <text evidence="2">The sequence shown here is derived from an EMBL/GenBank/DDBJ whole genome shotgun (WGS) entry which is preliminary data.</text>
</comment>
<gene>
    <name evidence="2" type="ORF">MX635_08390</name>
</gene>
<keyword evidence="1" id="KW-1133">Transmembrane helix</keyword>
<dbReference type="AlphaFoldDB" id="A0AAW8R9U0"/>
<keyword evidence="1" id="KW-0812">Transmembrane</keyword>
<dbReference type="Proteomes" id="UP001249945">
    <property type="component" value="Unassembled WGS sequence"/>
</dbReference>
<evidence type="ECO:0000313" key="2">
    <source>
        <dbReference type="EMBL" id="MDT1974405.1"/>
    </source>
</evidence>
<reference evidence="2" key="1">
    <citation type="submission" date="2022-04" db="EMBL/GenBank/DDBJ databases">
        <title>Draft genome sequences of lactic acid bacteria (LAB) strains involved in meat spoilage.</title>
        <authorList>
            <person name="Palevich N."/>
        </authorList>
    </citation>
    <scope>NUCLEOTIDE SEQUENCE</scope>
    <source>
        <strain evidence="2">9-14</strain>
    </source>
</reference>
<proteinExistence type="predicted"/>
<dbReference type="RefSeq" id="WP_311780526.1">
    <property type="nucleotide sequence ID" value="NZ_JALRMR010000009.1"/>
</dbReference>
<evidence type="ECO:0000313" key="3">
    <source>
        <dbReference type="Proteomes" id="UP001249945"/>
    </source>
</evidence>
<sequence length="76" mass="8574">MNEVQVKKFMSSLKKIEKNLESIAVDTKALKDIEHTKRLNEQSYTTLDLIKDSALTFILGIVVGYMLSECGILNVL</sequence>
<feature type="transmembrane region" description="Helical" evidence="1">
    <location>
        <begin position="54"/>
        <end position="75"/>
    </location>
</feature>
<accession>A0AAW8R9U0</accession>
<protein>
    <submittedName>
        <fullName evidence="2">Uncharacterized protein</fullName>
    </submittedName>
</protein>